<evidence type="ECO:0000256" key="4">
    <source>
        <dbReference type="ARBA" id="ARBA00022692"/>
    </source>
</evidence>
<comment type="subcellular location">
    <subcellularLocation>
        <location evidence="1">Cell membrane</location>
        <topology evidence="1">Multi-pass membrane protein</topology>
    </subcellularLocation>
</comment>
<evidence type="ECO:0000259" key="9">
    <source>
        <dbReference type="PROSITE" id="PS50850"/>
    </source>
</evidence>
<feature type="transmembrane region" description="Helical" evidence="8">
    <location>
        <begin position="475"/>
        <end position="495"/>
    </location>
</feature>
<feature type="transmembrane region" description="Helical" evidence="8">
    <location>
        <begin position="77"/>
        <end position="96"/>
    </location>
</feature>
<accession>A0A7Y9IBD9</accession>
<feature type="domain" description="Major facilitator superfamily (MFS) profile" evidence="9">
    <location>
        <begin position="11"/>
        <end position="440"/>
    </location>
</feature>
<evidence type="ECO:0000313" key="11">
    <source>
        <dbReference type="Proteomes" id="UP000569914"/>
    </source>
</evidence>
<keyword evidence="5 8" id="KW-1133">Transmembrane helix</keyword>
<keyword evidence="11" id="KW-1185">Reference proteome</keyword>
<dbReference type="RefSeq" id="WP_179755214.1">
    <property type="nucleotide sequence ID" value="NZ_JACCBU010000001.1"/>
</dbReference>
<evidence type="ECO:0000256" key="7">
    <source>
        <dbReference type="SAM" id="MobiDB-lite"/>
    </source>
</evidence>
<protein>
    <submittedName>
        <fullName evidence="10">DHA2 family multidrug resistance protein-like MFS transporter</fullName>
    </submittedName>
</protein>
<reference evidence="10 11" key="1">
    <citation type="submission" date="2020-07" db="EMBL/GenBank/DDBJ databases">
        <title>Sequencing the genomes of 1000 actinobacteria strains.</title>
        <authorList>
            <person name="Klenk H.-P."/>
        </authorList>
    </citation>
    <scope>NUCLEOTIDE SEQUENCE [LARGE SCALE GENOMIC DNA]</scope>
    <source>
        <strain evidence="10 11">DSM 22083</strain>
    </source>
</reference>
<dbReference type="InterPro" id="IPR036259">
    <property type="entry name" value="MFS_trans_sf"/>
</dbReference>
<feature type="region of interest" description="Disordered" evidence="7">
    <location>
        <begin position="502"/>
        <end position="539"/>
    </location>
</feature>
<feature type="transmembrane region" description="Helical" evidence="8">
    <location>
        <begin position="331"/>
        <end position="349"/>
    </location>
</feature>
<dbReference type="CDD" id="cd17321">
    <property type="entry name" value="MFS_MMR_MDR_like"/>
    <property type="match status" value="1"/>
</dbReference>
<dbReference type="InterPro" id="IPR011701">
    <property type="entry name" value="MFS"/>
</dbReference>
<dbReference type="PROSITE" id="PS50850">
    <property type="entry name" value="MFS"/>
    <property type="match status" value="1"/>
</dbReference>
<dbReference type="AlphaFoldDB" id="A0A7Y9IBD9"/>
<feature type="transmembrane region" description="Helical" evidence="8">
    <location>
        <begin position="168"/>
        <end position="187"/>
    </location>
</feature>
<sequence length="539" mass="55440">MARAGTREWLGLAALLLPVVITSMDISVLYLAVPRLSEDLRPSAGELLWILDVYGFLLAGLLITMGNLGDRIGRRRLLMIGAALFGLASALAAFAASPEQLIIARALMGIGGSTLMPSTLSLIRNLFHDDGQRATAIGLWSAAFAGGSALGPVVGGVLLQFLPWGSVFLINIPVVLIMLVGTALLVPEYRHPRPDRLDLISVVLSIGAILPIVWAIKHAAERLAVDGWTALALLIGIAAAVTFVRRQQRLSTPLVDLDLIRRPAVCGSVLGGMMSLFALLGVNLYLSQYLQLVLGLDPLPAALWTLPGMITVAAGAVLSPRLRDRIGAPRTFLVGFATAAAGVAVLIFTPDTGGLPVVVAAELIFGFGLSTALTIATDLVVAAAPPDRAGAASAISETGNELGAALGVAVLGSVGTALYRAGIGAALPAGLPGPVRETAEATLAGAVGSARELSPELAETMITAARSVFVDSLSAVALSGALVLAALAALVPRLVRRAGTVPEEKDAATGGRTELPSSQHGVDPAITGEPPEEPARKLK</sequence>
<feature type="transmembrane region" description="Helical" evidence="8">
    <location>
        <begin position="102"/>
        <end position="127"/>
    </location>
</feature>
<feature type="transmembrane region" description="Helical" evidence="8">
    <location>
        <begin position="402"/>
        <end position="422"/>
    </location>
</feature>
<keyword evidence="6 8" id="KW-0472">Membrane</keyword>
<dbReference type="Pfam" id="PF07690">
    <property type="entry name" value="MFS_1"/>
    <property type="match status" value="1"/>
</dbReference>
<evidence type="ECO:0000256" key="3">
    <source>
        <dbReference type="ARBA" id="ARBA00022475"/>
    </source>
</evidence>
<evidence type="ECO:0000313" key="10">
    <source>
        <dbReference type="EMBL" id="NYE73600.1"/>
    </source>
</evidence>
<keyword evidence="2" id="KW-0813">Transport</keyword>
<evidence type="ECO:0000256" key="5">
    <source>
        <dbReference type="ARBA" id="ARBA00022989"/>
    </source>
</evidence>
<evidence type="ECO:0000256" key="1">
    <source>
        <dbReference type="ARBA" id="ARBA00004651"/>
    </source>
</evidence>
<gene>
    <name evidence="10" type="ORF">BKA15_004929</name>
</gene>
<evidence type="ECO:0000256" key="2">
    <source>
        <dbReference type="ARBA" id="ARBA00022448"/>
    </source>
</evidence>
<dbReference type="GO" id="GO:0022857">
    <property type="term" value="F:transmembrane transporter activity"/>
    <property type="evidence" value="ECO:0007669"/>
    <property type="project" value="InterPro"/>
</dbReference>
<dbReference type="PANTHER" id="PTHR42718:SF47">
    <property type="entry name" value="METHYL VIOLOGEN RESISTANCE PROTEIN SMVA"/>
    <property type="match status" value="1"/>
</dbReference>
<dbReference type="Gene3D" id="1.20.1250.20">
    <property type="entry name" value="MFS general substrate transporter like domains"/>
    <property type="match status" value="1"/>
</dbReference>
<comment type="caution">
    <text evidence="10">The sequence shown here is derived from an EMBL/GenBank/DDBJ whole genome shotgun (WGS) entry which is preliminary data.</text>
</comment>
<dbReference type="Gene3D" id="1.20.1720.10">
    <property type="entry name" value="Multidrug resistance protein D"/>
    <property type="match status" value="1"/>
</dbReference>
<feature type="transmembrane region" description="Helical" evidence="8">
    <location>
        <begin position="301"/>
        <end position="319"/>
    </location>
</feature>
<evidence type="ECO:0000256" key="6">
    <source>
        <dbReference type="ARBA" id="ARBA00023136"/>
    </source>
</evidence>
<feature type="transmembrane region" description="Helical" evidence="8">
    <location>
        <begin position="47"/>
        <end position="65"/>
    </location>
</feature>
<keyword evidence="3" id="KW-1003">Cell membrane</keyword>
<feature type="transmembrane region" description="Helical" evidence="8">
    <location>
        <begin position="228"/>
        <end position="244"/>
    </location>
</feature>
<dbReference type="Proteomes" id="UP000569914">
    <property type="component" value="Unassembled WGS sequence"/>
</dbReference>
<dbReference type="GO" id="GO:0005886">
    <property type="term" value="C:plasma membrane"/>
    <property type="evidence" value="ECO:0007669"/>
    <property type="project" value="UniProtKB-SubCell"/>
</dbReference>
<dbReference type="InterPro" id="IPR020846">
    <property type="entry name" value="MFS_dom"/>
</dbReference>
<feature type="transmembrane region" description="Helical" evidence="8">
    <location>
        <begin position="355"/>
        <end position="381"/>
    </location>
</feature>
<feature type="transmembrane region" description="Helical" evidence="8">
    <location>
        <begin position="139"/>
        <end position="162"/>
    </location>
</feature>
<dbReference type="PANTHER" id="PTHR42718">
    <property type="entry name" value="MAJOR FACILITATOR SUPERFAMILY MULTIDRUG TRANSPORTER MFSC"/>
    <property type="match status" value="1"/>
</dbReference>
<dbReference type="InterPro" id="IPR001958">
    <property type="entry name" value="Tet-R_TetA/multi-R_MdtG-like"/>
</dbReference>
<feature type="transmembrane region" description="Helical" evidence="8">
    <location>
        <begin position="265"/>
        <end position="286"/>
    </location>
</feature>
<evidence type="ECO:0000256" key="8">
    <source>
        <dbReference type="SAM" id="Phobius"/>
    </source>
</evidence>
<name>A0A7Y9IBD9_9ACTN</name>
<dbReference type="EMBL" id="JACCBU010000001">
    <property type="protein sequence ID" value="NYE73600.1"/>
    <property type="molecule type" value="Genomic_DNA"/>
</dbReference>
<dbReference type="PRINTS" id="PR01035">
    <property type="entry name" value="TCRTETA"/>
</dbReference>
<feature type="transmembrane region" description="Helical" evidence="8">
    <location>
        <begin position="199"/>
        <end position="216"/>
    </location>
</feature>
<dbReference type="SUPFAM" id="SSF103473">
    <property type="entry name" value="MFS general substrate transporter"/>
    <property type="match status" value="1"/>
</dbReference>
<feature type="transmembrane region" description="Helical" evidence="8">
    <location>
        <begin position="12"/>
        <end position="32"/>
    </location>
</feature>
<proteinExistence type="predicted"/>
<keyword evidence="4 8" id="KW-0812">Transmembrane</keyword>
<organism evidence="10 11">
    <name type="scientific">Microlunatus parietis</name>
    <dbReference type="NCBI Taxonomy" id="682979"/>
    <lineage>
        <taxon>Bacteria</taxon>
        <taxon>Bacillati</taxon>
        <taxon>Actinomycetota</taxon>
        <taxon>Actinomycetes</taxon>
        <taxon>Propionibacteriales</taxon>
        <taxon>Propionibacteriaceae</taxon>
        <taxon>Microlunatus</taxon>
    </lineage>
</organism>